<reference evidence="7 8" key="1">
    <citation type="submission" date="2024-09" db="EMBL/GenBank/DDBJ databases">
        <title>Itraconazole resistance in Madurella fahalii resulting from another homologue of gene encoding cytochrome P450 14-alpha sterol demethylase (CYP51).</title>
        <authorList>
            <person name="Yoshioka I."/>
            <person name="Fahal A.H."/>
            <person name="Kaneko S."/>
            <person name="Yaguchi T."/>
        </authorList>
    </citation>
    <scope>NUCLEOTIDE SEQUENCE [LARGE SCALE GENOMIC DNA]</scope>
    <source>
        <strain evidence="7 8">IFM 68171</strain>
    </source>
</reference>
<keyword evidence="8" id="KW-1185">Reference proteome</keyword>
<dbReference type="RefSeq" id="XP_070922728.1">
    <property type="nucleotide sequence ID" value="XM_071066627.1"/>
</dbReference>
<dbReference type="Proteomes" id="UP001628179">
    <property type="component" value="Unassembled WGS sequence"/>
</dbReference>
<dbReference type="InterPro" id="IPR013087">
    <property type="entry name" value="Znf_C2H2_type"/>
</dbReference>
<evidence type="ECO:0000313" key="7">
    <source>
        <dbReference type="EMBL" id="GAB1320998.1"/>
    </source>
</evidence>
<comment type="caution">
    <text evidence="7">The sequence shown here is derived from an EMBL/GenBank/DDBJ whole genome shotgun (WGS) entry which is preliminary data.</text>
</comment>
<dbReference type="PANTHER" id="PTHR24379:SF121">
    <property type="entry name" value="C2H2-TYPE DOMAIN-CONTAINING PROTEIN"/>
    <property type="match status" value="1"/>
</dbReference>
<evidence type="ECO:0000256" key="1">
    <source>
        <dbReference type="ARBA" id="ARBA00022723"/>
    </source>
</evidence>
<dbReference type="PROSITE" id="PS50157">
    <property type="entry name" value="ZINC_FINGER_C2H2_2"/>
    <property type="match status" value="2"/>
</dbReference>
<dbReference type="InterPro" id="IPR036236">
    <property type="entry name" value="Znf_C2H2_sf"/>
</dbReference>
<feature type="domain" description="C2H2-type" evidence="6">
    <location>
        <begin position="87"/>
        <end position="116"/>
    </location>
</feature>
<dbReference type="PANTHER" id="PTHR24379">
    <property type="entry name" value="KRAB AND ZINC FINGER DOMAIN-CONTAINING"/>
    <property type="match status" value="1"/>
</dbReference>
<dbReference type="EMBL" id="BAAFSV010000006">
    <property type="protein sequence ID" value="GAB1320998.1"/>
    <property type="molecule type" value="Genomic_DNA"/>
</dbReference>
<dbReference type="SMART" id="SM00355">
    <property type="entry name" value="ZnF_C2H2"/>
    <property type="match status" value="6"/>
</dbReference>
<gene>
    <name evidence="7" type="ORF">MFIFM68171_11208</name>
</gene>
<keyword evidence="2" id="KW-0677">Repeat</keyword>
<sequence length="268" mass="31127">MAWEDYECGTCGKVFPAGWRARENHCRATGHQPPYFECDRCPRWFRSRGACIQHMNDKNHFAYECHICDDTWATEGDRTVHENEEHYYCADCDRFFRSYNGIKMHLQSRIHRGEQMACPFCKGCFATATGIAHHLESSGCPNAPHINRDRVYQVIRSKDPHGAISKKLLTWHGSHQYEATGRSWNGYAYECYFCHREFNQLQSLNQHLNSPTHQQDLYHCPNGACRLDFKTLASVINHLESESCGFMRFETVQKKMGNVLGSDRLLTF</sequence>
<evidence type="ECO:0000256" key="3">
    <source>
        <dbReference type="ARBA" id="ARBA00022771"/>
    </source>
</evidence>
<dbReference type="Gene3D" id="3.30.160.60">
    <property type="entry name" value="Classic Zinc Finger"/>
    <property type="match status" value="3"/>
</dbReference>
<feature type="domain" description="C2H2-type" evidence="6">
    <location>
        <begin position="189"/>
        <end position="213"/>
    </location>
</feature>
<keyword evidence="4" id="KW-0862">Zinc</keyword>
<evidence type="ECO:0000256" key="5">
    <source>
        <dbReference type="PROSITE-ProRule" id="PRU00042"/>
    </source>
</evidence>
<proteinExistence type="predicted"/>
<evidence type="ECO:0000259" key="6">
    <source>
        <dbReference type="PROSITE" id="PS50157"/>
    </source>
</evidence>
<dbReference type="Pfam" id="PF13912">
    <property type="entry name" value="zf-C2H2_6"/>
    <property type="match status" value="1"/>
</dbReference>
<keyword evidence="3 5" id="KW-0863">Zinc-finger</keyword>
<organism evidence="7 8">
    <name type="scientific">Madurella fahalii</name>
    <dbReference type="NCBI Taxonomy" id="1157608"/>
    <lineage>
        <taxon>Eukaryota</taxon>
        <taxon>Fungi</taxon>
        <taxon>Dikarya</taxon>
        <taxon>Ascomycota</taxon>
        <taxon>Pezizomycotina</taxon>
        <taxon>Sordariomycetes</taxon>
        <taxon>Sordariomycetidae</taxon>
        <taxon>Sordariales</taxon>
        <taxon>Sordariales incertae sedis</taxon>
        <taxon>Madurella</taxon>
    </lineage>
</organism>
<accession>A0ABQ0GTC5</accession>
<dbReference type="SUPFAM" id="SSF57667">
    <property type="entry name" value="beta-beta-alpha zinc fingers"/>
    <property type="match status" value="2"/>
</dbReference>
<evidence type="ECO:0000256" key="4">
    <source>
        <dbReference type="ARBA" id="ARBA00022833"/>
    </source>
</evidence>
<protein>
    <recommendedName>
        <fullName evidence="6">C2H2-type domain-containing protein</fullName>
    </recommendedName>
</protein>
<dbReference type="GeneID" id="98181950"/>
<keyword evidence="1" id="KW-0479">Metal-binding</keyword>
<name>A0ABQ0GTC5_9PEZI</name>
<dbReference type="Pfam" id="PF12874">
    <property type="entry name" value="zf-met"/>
    <property type="match status" value="1"/>
</dbReference>
<dbReference type="PROSITE" id="PS00028">
    <property type="entry name" value="ZINC_FINGER_C2H2_1"/>
    <property type="match status" value="3"/>
</dbReference>
<evidence type="ECO:0000313" key="8">
    <source>
        <dbReference type="Proteomes" id="UP001628179"/>
    </source>
</evidence>
<evidence type="ECO:0000256" key="2">
    <source>
        <dbReference type="ARBA" id="ARBA00022737"/>
    </source>
</evidence>